<accession>A0ABN5FBJ5</accession>
<dbReference type="RefSeq" id="WP_101284065.1">
    <property type="nucleotide sequence ID" value="NZ_CP024199.1"/>
</dbReference>
<keyword evidence="2" id="KW-1188">Viral release from host cell</keyword>
<evidence type="ECO:0000256" key="3">
    <source>
        <dbReference type="ARBA" id="ARBA00023219"/>
    </source>
</evidence>
<sequence>MSERVEMMPDMLRKRFRAALQRREHWHRHWQECYEFALPQRQENGVGAAGGGGFSYGAGAGGGSGGAANIGKKQFDRVFDATAPDAVEQLAASLLGEVTPPSGGWFQMAPGDAVPDGAQGELAEKLARAVRIVQGHFERSNFAVEIHQAYLDLVTVGTACLRLEEAGGDAPSRFRFCAVPVRELAFEERVDGRLDAVFRQLWLTIEDVAEKWPEAKLPAHMTERDKAVLEKHAVIEAVLPDRSGQGGYDYVVFFASDPAGADQSGDTDSIIASGRFDVSPYIAFRWLKAPGEIYGRSPVMKALPDIKTANKVVELVLKNASIAVTGIWQADDDGILNPATVRLVPGSIIPKAVGSAGLTPLDAPGRFDVSDVVLADLRERIRRCLLTDRLGQVDAPRMTATEVLERAAENSRLLAATYSRLQAELIFPLMRRALHVLARSGELPDIPIDGNVVCLRHSAPMAQLGRKAEAGQVLDWLERLTKLGPEATGSVDIDRTVRWLADRFGVPQDLLQPSLNPNELAGLMMDLASATPAKGDETMPVDPPVDRSVETVPG</sequence>
<evidence type="ECO:0000256" key="2">
    <source>
        <dbReference type="ARBA" id="ARBA00022612"/>
    </source>
</evidence>
<name>A0ABN5FBJ5_9PROT</name>
<reference evidence="5 6" key="1">
    <citation type="submission" date="2017-10" db="EMBL/GenBank/DDBJ databases">
        <title>Biodiversity and function of Thalassospira species in the particle-attached aromatic-hydrocarbon-degrading consortia from the surface seawater of the China South Sea.</title>
        <authorList>
            <person name="Dong C."/>
            <person name="Liu R."/>
            <person name="Shao Z."/>
        </authorList>
    </citation>
    <scope>NUCLEOTIDE SEQUENCE [LARGE SCALE GENOMIC DNA]</scope>
    <source>
        <strain evidence="5 6">CSC3H3</strain>
    </source>
</reference>
<feature type="region of interest" description="Disordered" evidence="4">
    <location>
        <begin position="532"/>
        <end position="554"/>
    </location>
</feature>
<keyword evidence="3" id="KW-0231">Viral genome packaging</keyword>
<evidence type="ECO:0000256" key="4">
    <source>
        <dbReference type="SAM" id="MobiDB-lite"/>
    </source>
</evidence>
<proteinExistence type="predicted"/>
<protein>
    <submittedName>
        <fullName evidence="5">Phage tail protein</fullName>
    </submittedName>
</protein>
<dbReference type="Proteomes" id="UP000233458">
    <property type="component" value="Chromosome"/>
</dbReference>
<dbReference type="InterPro" id="IPR020991">
    <property type="entry name" value="Connector_podovirus"/>
</dbReference>
<evidence type="ECO:0000313" key="6">
    <source>
        <dbReference type="Proteomes" id="UP000233458"/>
    </source>
</evidence>
<evidence type="ECO:0000256" key="1">
    <source>
        <dbReference type="ARBA" id="ARBA00004328"/>
    </source>
</evidence>
<dbReference type="Pfam" id="PF12236">
    <property type="entry name" value="Head-tail_con"/>
    <property type="match status" value="1"/>
</dbReference>
<feature type="compositionally biased region" description="Basic and acidic residues" evidence="4">
    <location>
        <begin position="544"/>
        <end position="554"/>
    </location>
</feature>
<organism evidence="5 6">
    <name type="scientific">Thalassospira marina</name>
    <dbReference type="NCBI Taxonomy" id="2048283"/>
    <lineage>
        <taxon>Bacteria</taxon>
        <taxon>Pseudomonadati</taxon>
        <taxon>Pseudomonadota</taxon>
        <taxon>Alphaproteobacteria</taxon>
        <taxon>Rhodospirillales</taxon>
        <taxon>Thalassospiraceae</taxon>
        <taxon>Thalassospira</taxon>
    </lineage>
</organism>
<dbReference type="EMBL" id="CP024199">
    <property type="protein sequence ID" value="AUG52112.1"/>
    <property type="molecule type" value="Genomic_DNA"/>
</dbReference>
<evidence type="ECO:0000313" key="5">
    <source>
        <dbReference type="EMBL" id="AUG52112.1"/>
    </source>
</evidence>
<keyword evidence="6" id="KW-1185">Reference proteome</keyword>
<gene>
    <name evidence="5" type="ORF">CSC3H3_04765</name>
</gene>
<comment type="subcellular location">
    <subcellularLocation>
        <location evidence="1">Virion</location>
    </subcellularLocation>
</comment>